<evidence type="ECO:0000313" key="2">
    <source>
        <dbReference type="Proteomes" id="UP000635828"/>
    </source>
</evidence>
<protein>
    <submittedName>
        <fullName evidence="1">Uncharacterized protein</fullName>
    </submittedName>
</protein>
<evidence type="ECO:0000313" key="1">
    <source>
        <dbReference type="EMBL" id="MBC5677141.1"/>
    </source>
</evidence>
<organism evidence="1 2">
    <name type="scientific">Anaerostipes hominis</name>
    <name type="common">ex Liu et al. 2021</name>
    <dbReference type="NCBI Taxonomy" id="2763018"/>
    <lineage>
        <taxon>Bacteria</taxon>
        <taxon>Bacillati</taxon>
        <taxon>Bacillota</taxon>
        <taxon>Clostridia</taxon>
        <taxon>Lachnospirales</taxon>
        <taxon>Lachnospiraceae</taxon>
        <taxon>Anaerostipes</taxon>
    </lineage>
</organism>
<dbReference type="EMBL" id="JACOOS010000005">
    <property type="protein sequence ID" value="MBC5677141.1"/>
    <property type="molecule type" value="Genomic_DNA"/>
</dbReference>
<proteinExistence type="predicted"/>
<dbReference type="Proteomes" id="UP000635828">
    <property type="component" value="Unassembled WGS sequence"/>
</dbReference>
<dbReference type="RefSeq" id="WP_024727314.1">
    <property type="nucleotide sequence ID" value="NZ_JACOOS010000005.1"/>
</dbReference>
<reference evidence="1 2" key="1">
    <citation type="submission" date="2020-08" db="EMBL/GenBank/DDBJ databases">
        <title>Genome public.</title>
        <authorList>
            <person name="Liu C."/>
            <person name="Sun Q."/>
        </authorList>
    </citation>
    <scope>NUCLEOTIDE SEQUENCE [LARGE SCALE GENOMIC DNA]</scope>
    <source>
        <strain evidence="1 2">NSJ-7</strain>
    </source>
</reference>
<gene>
    <name evidence="1" type="ORF">H8S22_05845</name>
</gene>
<name>A0ABR7FPI9_9FIRM</name>
<sequence length="116" mass="13446">MSLMNPRYPNLELIEYKSQQLLLEKHAAMQFEAIVFPQLWGSTCTGFDITKDGNPVISGCAMTKEYTTVMHETMTDTWLVFFGHKPCYKVTDADEKFMKDLAERNMASFSEARKRY</sequence>
<comment type="caution">
    <text evidence="1">The sequence shown here is derived from an EMBL/GenBank/DDBJ whole genome shotgun (WGS) entry which is preliminary data.</text>
</comment>
<accession>A0ABR7FPI9</accession>
<keyword evidence="2" id="KW-1185">Reference proteome</keyword>